<evidence type="ECO:0000313" key="3">
    <source>
        <dbReference type="Proteomes" id="UP000443353"/>
    </source>
</evidence>
<dbReference type="Proteomes" id="UP000443353">
    <property type="component" value="Unassembled WGS sequence"/>
</dbReference>
<feature type="transmembrane region" description="Helical" evidence="1">
    <location>
        <begin position="89"/>
        <end position="106"/>
    </location>
</feature>
<feature type="transmembrane region" description="Helical" evidence="1">
    <location>
        <begin position="343"/>
        <end position="372"/>
    </location>
</feature>
<feature type="transmembrane region" description="Helical" evidence="1">
    <location>
        <begin position="65"/>
        <end position="83"/>
    </location>
</feature>
<keyword evidence="1" id="KW-1133">Transmembrane helix</keyword>
<name>A0A7X3K6R0_9BURK</name>
<feature type="transmembrane region" description="Helical" evidence="1">
    <location>
        <begin position="118"/>
        <end position="141"/>
    </location>
</feature>
<evidence type="ECO:0008006" key="4">
    <source>
        <dbReference type="Google" id="ProtNLM"/>
    </source>
</evidence>
<reference evidence="2 3" key="1">
    <citation type="submission" date="2019-12" db="EMBL/GenBank/DDBJ databases">
        <authorList>
            <person name="Li C."/>
            <person name="Zhao J."/>
        </authorList>
    </citation>
    <scope>NUCLEOTIDE SEQUENCE [LARGE SCALE GENOMIC DNA]</scope>
    <source>
        <strain evidence="2 3">NEAU-DD11</strain>
    </source>
</reference>
<keyword evidence="1" id="KW-0472">Membrane</keyword>
<feature type="transmembrane region" description="Helical" evidence="1">
    <location>
        <begin position="12"/>
        <end position="29"/>
    </location>
</feature>
<evidence type="ECO:0000256" key="1">
    <source>
        <dbReference type="SAM" id="Phobius"/>
    </source>
</evidence>
<feature type="transmembrane region" description="Helical" evidence="1">
    <location>
        <begin position="179"/>
        <end position="196"/>
    </location>
</feature>
<dbReference type="AlphaFoldDB" id="A0A7X3K6R0"/>
<keyword evidence="3" id="KW-1185">Reference proteome</keyword>
<evidence type="ECO:0000313" key="2">
    <source>
        <dbReference type="EMBL" id="MVW60033.1"/>
    </source>
</evidence>
<comment type="caution">
    <text evidence="2">The sequence shown here is derived from an EMBL/GenBank/DDBJ whole genome shotgun (WGS) entry which is preliminary data.</text>
</comment>
<accession>A0A7X3K6R0</accession>
<dbReference type="RefSeq" id="WP_160408189.1">
    <property type="nucleotide sequence ID" value="NZ_WSES01000002.1"/>
</dbReference>
<keyword evidence="1" id="KW-0812">Transmembrane</keyword>
<feature type="transmembrane region" description="Helical" evidence="1">
    <location>
        <begin position="203"/>
        <end position="232"/>
    </location>
</feature>
<protein>
    <recommendedName>
        <fullName evidence="4">O-antigen ligase domain-containing protein</fullName>
    </recommendedName>
</protein>
<feature type="transmembrane region" description="Helical" evidence="1">
    <location>
        <begin position="41"/>
        <end position="58"/>
    </location>
</feature>
<organism evidence="2 3">
    <name type="scientific">Massilia cellulosiltytica</name>
    <dbReference type="NCBI Taxonomy" id="2683234"/>
    <lineage>
        <taxon>Bacteria</taxon>
        <taxon>Pseudomonadati</taxon>
        <taxon>Pseudomonadota</taxon>
        <taxon>Betaproteobacteria</taxon>
        <taxon>Burkholderiales</taxon>
        <taxon>Oxalobacteraceae</taxon>
        <taxon>Telluria group</taxon>
        <taxon>Massilia</taxon>
    </lineage>
</organism>
<feature type="transmembrane region" description="Helical" evidence="1">
    <location>
        <begin position="238"/>
        <end position="256"/>
    </location>
</feature>
<dbReference type="EMBL" id="WSES01000002">
    <property type="protein sequence ID" value="MVW60033.1"/>
    <property type="molecule type" value="Genomic_DNA"/>
</dbReference>
<proteinExistence type="predicted"/>
<feature type="transmembrane region" description="Helical" evidence="1">
    <location>
        <begin position="317"/>
        <end position="337"/>
    </location>
</feature>
<sequence>MKNKRSPSGFSILFFLAFLVALFLLFTPFEESGTRATMLPKYLAAGVGMVAMSPLVFLGKIRMKLPSLLVATLLFTLVFHVVVVNPVPPQFVLLIAANLALAIAIFEARFSYRREFEAALACLIGINVLTLTIQVILYYFVTHSIYDVHQLVFGTESRVTEEYFNIARFAGLHVEPGTYTNYVSCMLAIYAFSAEFSKKRIVLAVGTIISVLMTHAASSIFFVSVLLLLLGWLWRKRIGLLEIVIALSVVVFYIYASNFIDHLMTRFGGHDPSLSFKMQGINTYLDAGVEEKFTGFGYGADPCIGCHYQDIGVILNLVSRGGIIVTLPLALILLRIFALHGLILATFIVLIPAYCIMYFYEAPIWIFLLFAISSRQMLDKRVQPGARSTVPGAIAPAGMVAHH</sequence>
<gene>
    <name evidence="2" type="ORF">GPY61_08810</name>
</gene>